<keyword evidence="3" id="KW-1185">Reference proteome</keyword>
<evidence type="ECO:0000313" key="3">
    <source>
        <dbReference type="Proteomes" id="UP001249020"/>
    </source>
</evidence>
<organism evidence="2 3">
    <name type="scientific">Brumicola blandensis</name>
    <dbReference type="NCBI Taxonomy" id="3075611"/>
    <lineage>
        <taxon>Bacteria</taxon>
        <taxon>Pseudomonadati</taxon>
        <taxon>Pseudomonadota</taxon>
        <taxon>Gammaproteobacteria</taxon>
        <taxon>Alteromonadales</taxon>
        <taxon>Alteromonadaceae</taxon>
        <taxon>Brumicola</taxon>
    </lineage>
</organism>
<comment type="caution">
    <text evidence="2">The sequence shown here is derived from an EMBL/GenBank/DDBJ whole genome shotgun (WGS) entry which is preliminary data.</text>
</comment>
<gene>
    <name evidence="2" type="ORF">RM544_15670</name>
</gene>
<feature type="chain" id="PRO_5043555453" evidence="1">
    <location>
        <begin position="35"/>
        <end position="355"/>
    </location>
</feature>
<evidence type="ECO:0000313" key="2">
    <source>
        <dbReference type="EMBL" id="MDT0583986.1"/>
    </source>
</evidence>
<reference evidence="2 3" key="1">
    <citation type="submission" date="2023-09" db="EMBL/GenBank/DDBJ databases">
        <authorList>
            <person name="Rey-Velasco X."/>
        </authorList>
    </citation>
    <scope>NUCLEOTIDE SEQUENCE [LARGE SCALE GENOMIC DNA]</scope>
    <source>
        <strain evidence="2 3">W409</strain>
    </source>
</reference>
<keyword evidence="1" id="KW-0732">Signal</keyword>
<accession>A0AAW8R770</accession>
<feature type="signal peptide" evidence="1">
    <location>
        <begin position="1"/>
        <end position="34"/>
    </location>
</feature>
<dbReference type="RefSeq" id="WP_311362757.1">
    <property type="nucleotide sequence ID" value="NZ_JAVRIE010000007.1"/>
</dbReference>
<dbReference type="EMBL" id="JAVRIE010000007">
    <property type="protein sequence ID" value="MDT0583986.1"/>
    <property type="molecule type" value="Genomic_DNA"/>
</dbReference>
<dbReference type="Proteomes" id="UP001249020">
    <property type="component" value="Unassembled WGS sequence"/>
</dbReference>
<name>A0AAW8R770_9ALTE</name>
<evidence type="ECO:0000256" key="1">
    <source>
        <dbReference type="SAM" id="SignalP"/>
    </source>
</evidence>
<dbReference type="AlphaFoldDB" id="A0AAW8R770"/>
<proteinExistence type="predicted"/>
<protein>
    <submittedName>
        <fullName evidence="2">Uncharacterized protein</fullName>
    </submittedName>
</protein>
<sequence>MRHALFKLKKLKQCSFCLLASLSLFLIGNTEAHATPPSTQPLFNIYLAEASDEKITQCGSGEYDCDLTPLANEDLDQVLLQLQSSSDDSIKALLANLSGTDYDLLISSTLVKTSSERAYLALEFMTTWRGVPIDFIKIDTQQTEPSKQLKSSLLIGIKEWLVRVSQTDAFESYTLYKALGASDYINELSLPRNIGDFALSKQHLNADPFEGMLSRYIHKDFDLAVLDIYVYPLLEMQIEEQLRMSLSKEQADIKSISIALGEDALEMSEIIRVDALSKQFGVDVFAFEAKLETAFEPLFVSQYAYVKEDKIVRFSANVPMYVTDSLIPQAIGEISVPMVSTFMQQLREPLTAQLN</sequence>